<name>A0AAE4UBP6_MYCIT</name>
<dbReference type="EMBL" id="JAWLLD010000006">
    <property type="protein sequence ID" value="MDV7012192.1"/>
    <property type="molecule type" value="Genomic_DNA"/>
</dbReference>
<sequence length="122" mass="12837">MTELRESVEPSGRAGNLGVDTSWVDVDFSASQFVIAGPPELVLLGKRGESIESDAPCGIAAGARWRCPVLLASPRPADGSMVCSLAALTLCPLTAFLLFVPMKPVLPQRMTPRAAGARLETT</sequence>
<proteinExistence type="predicted"/>
<dbReference type="RefSeq" id="WP_225325739.1">
    <property type="nucleotide sequence ID" value="NZ_JAEKMV010000056.1"/>
</dbReference>
<comment type="caution">
    <text evidence="1">The sequence shown here is derived from an EMBL/GenBank/DDBJ whole genome shotgun (WGS) entry which is preliminary data.</text>
</comment>
<dbReference type="Proteomes" id="UP001187143">
    <property type="component" value="Unassembled WGS sequence"/>
</dbReference>
<dbReference type="AlphaFoldDB" id="A0AAE4UBP6"/>
<accession>A0AAE4UBP6</accession>
<organism evidence="1 2">
    <name type="scientific">Mycobacterium intracellulare</name>
    <dbReference type="NCBI Taxonomy" id="1767"/>
    <lineage>
        <taxon>Bacteria</taxon>
        <taxon>Bacillati</taxon>
        <taxon>Actinomycetota</taxon>
        <taxon>Actinomycetes</taxon>
        <taxon>Mycobacteriales</taxon>
        <taxon>Mycobacteriaceae</taxon>
        <taxon>Mycobacterium</taxon>
        <taxon>Mycobacterium avium complex (MAC)</taxon>
    </lineage>
</organism>
<evidence type="ECO:0000313" key="2">
    <source>
        <dbReference type="Proteomes" id="UP001187143"/>
    </source>
</evidence>
<gene>
    <name evidence="1" type="ORF">R4F53_07780</name>
</gene>
<evidence type="ECO:0000313" key="1">
    <source>
        <dbReference type="EMBL" id="MDV7012192.1"/>
    </source>
</evidence>
<protein>
    <submittedName>
        <fullName evidence="1">Uncharacterized protein</fullName>
    </submittedName>
</protein>
<reference evidence="1" key="1">
    <citation type="submission" date="2023-10" db="EMBL/GenBank/DDBJ databases">
        <title>Characterization and genome sequence of Mycobacterium intracellulare ABSURDO, a novel pathogenic isolate with three colony morphotypes that vary in growth and acid-fastness.</title>
        <authorList>
            <person name="Jude B.A."/>
            <person name="Robinson R.T."/>
        </authorList>
    </citation>
    <scope>NUCLEOTIDE SEQUENCE</scope>
    <source>
        <strain evidence="1">ABSURDO Component B</strain>
    </source>
</reference>